<dbReference type="PANTHER" id="PTHR46573">
    <property type="entry name" value="WD REPEAT, SAM AND U-BOX DOMAIN-CONTAINING PROTEIN 1"/>
    <property type="match status" value="1"/>
</dbReference>
<dbReference type="SUPFAM" id="SSF57850">
    <property type="entry name" value="RING/U-box"/>
    <property type="match status" value="1"/>
</dbReference>
<dbReference type="PANTHER" id="PTHR46573:SF1">
    <property type="entry name" value="WD REPEAT, SAM AND U-BOX DOMAIN-CONTAINING PROTEIN 1"/>
    <property type="match status" value="1"/>
</dbReference>
<dbReference type="OrthoDB" id="18505at2759"/>
<keyword evidence="2" id="KW-0472">Membrane</keyword>
<evidence type="ECO:0000259" key="3">
    <source>
        <dbReference type="PROSITE" id="PS51698"/>
    </source>
</evidence>
<dbReference type="GO" id="GO:0016567">
    <property type="term" value="P:protein ubiquitination"/>
    <property type="evidence" value="ECO:0007669"/>
    <property type="project" value="InterPro"/>
</dbReference>
<dbReference type="KEGG" id="acan:ACA1_114140"/>
<accession>L8H4C9</accession>
<dbReference type="GO" id="GO:0004842">
    <property type="term" value="F:ubiquitin-protein transferase activity"/>
    <property type="evidence" value="ECO:0007669"/>
    <property type="project" value="InterPro"/>
</dbReference>
<evidence type="ECO:0000256" key="1">
    <source>
        <dbReference type="SAM" id="MobiDB-lite"/>
    </source>
</evidence>
<name>L8H4C9_ACACF</name>
<dbReference type="VEuPathDB" id="AmoebaDB:ACA1_114140"/>
<dbReference type="InterPro" id="IPR003613">
    <property type="entry name" value="Ubox_domain"/>
</dbReference>
<protein>
    <submittedName>
        <fullName evidence="4">Ubox domain containing protein</fullName>
    </submittedName>
</protein>
<feature type="compositionally biased region" description="Low complexity" evidence="1">
    <location>
        <begin position="1"/>
        <end position="24"/>
    </location>
</feature>
<dbReference type="Proteomes" id="UP000011083">
    <property type="component" value="Unassembled WGS sequence"/>
</dbReference>
<organism evidence="4 5">
    <name type="scientific">Acanthamoeba castellanii (strain ATCC 30010 / Neff)</name>
    <dbReference type="NCBI Taxonomy" id="1257118"/>
    <lineage>
        <taxon>Eukaryota</taxon>
        <taxon>Amoebozoa</taxon>
        <taxon>Discosea</taxon>
        <taxon>Longamoebia</taxon>
        <taxon>Centramoebida</taxon>
        <taxon>Acanthamoebidae</taxon>
        <taxon>Acanthamoeba</taxon>
    </lineage>
</organism>
<keyword evidence="2" id="KW-0812">Transmembrane</keyword>
<dbReference type="InterPro" id="IPR052085">
    <property type="entry name" value="WD-SAM-U-box"/>
</dbReference>
<feature type="transmembrane region" description="Helical" evidence="2">
    <location>
        <begin position="198"/>
        <end position="218"/>
    </location>
</feature>
<dbReference type="AlphaFoldDB" id="L8H4C9"/>
<feature type="domain" description="U-box" evidence="3">
    <location>
        <begin position="39"/>
        <end position="114"/>
    </location>
</feature>
<evidence type="ECO:0000256" key="2">
    <source>
        <dbReference type="SAM" id="Phobius"/>
    </source>
</evidence>
<dbReference type="GeneID" id="14920898"/>
<gene>
    <name evidence="4" type="ORF">ACA1_114140</name>
</gene>
<sequence length="248" mass="27057">MESSSAVEELSSSSSSLSSSSFSLNPPTVLDDHREQLPPPPEELVDPITLTLLEYAVVGPCGHSYSKETITKWLSTGPRSECPVCKTAITQQQLIPNWALRNAVERYELAHGLQKKKKQEQKKTAEPEVENPMERVCVCIDVPVSPSSCCGWGCKNFGLCVGATRCLRRVKYVPASSSLCSLSFGPWSNWYSRSICGALFPLFVVLLVLALVVDAVYLMTVVGLMGIGAWLLILVVLPLTFCFGGARD</sequence>
<keyword evidence="5" id="KW-1185">Reference proteome</keyword>
<dbReference type="PROSITE" id="PS51698">
    <property type="entry name" value="U_BOX"/>
    <property type="match status" value="1"/>
</dbReference>
<evidence type="ECO:0000313" key="4">
    <source>
        <dbReference type="EMBL" id="ELR20057.1"/>
    </source>
</evidence>
<dbReference type="Pfam" id="PF04564">
    <property type="entry name" value="U-box"/>
    <property type="match status" value="1"/>
</dbReference>
<reference evidence="4 5" key="1">
    <citation type="journal article" date="2013" name="Genome Biol.">
        <title>Genome of Acanthamoeba castellanii highlights extensive lateral gene transfer and early evolution of tyrosine kinase signaling.</title>
        <authorList>
            <person name="Clarke M."/>
            <person name="Lohan A.J."/>
            <person name="Liu B."/>
            <person name="Lagkouvardos I."/>
            <person name="Roy S."/>
            <person name="Zafar N."/>
            <person name="Bertelli C."/>
            <person name="Schilde C."/>
            <person name="Kianianmomeni A."/>
            <person name="Burglin T.R."/>
            <person name="Frech C."/>
            <person name="Turcotte B."/>
            <person name="Kopec K.O."/>
            <person name="Synnott J.M."/>
            <person name="Choo C."/>
            <person name="Paponov I."/>
            <person name="Finkler A."/>
            <person name="Soon Heng Tan C."/>
            <person name="Hutchins A.P."/>
            <person name="Weinmeier T."/>
            <person name="Rattei T."/>
            <person name="Chu J.S."/>
            <person name="Gimenez G."/>
            <person name="Irimia M."/>
            <person name="Rigden D.J."/>
            <person name="Fitzpatrick D.A."/>
            <person name="Lorenzo-Morales J."/>
            <person name="Bateman A."/>
            <person name="Chiu C.H."/>
            <person name="Tang P."/>
            <person name="Hegemann P."/>
            <person name="Fromm H."/>
            <person name="Raoult D."/>
            <person name="Greub G."/>
            <person name="Miranda-Saavedra D."/>
            <person name="Chen N."/>
            <person name="Nash P."/>
            <person name="Ginger M.L."/>
            <person name="Horn M."/>
            <person name="Schaap P."/>
            <person name="Caler L."/>
            <person name="Loftus B."/>
        </authorList>
    </citation>
    <scope>NUCLEOTIDE SEQUENCE [LARGE SCALE GENOMIC DNA]</scope>
    <source>
        <strain evidence="4 5">Neff</strain>
    </source>
</reference>
<dbReference type="InterPro" id="IPR013083">
    <property type="entry name" value="Znf_RING/FYVE/PHD"/>
</dbReference>
<evidence type="ECO:0000313" key="5">
    <source>
        <dbReference type="Proteomes" id="UP000011083"/>
    </source>
</evidence>
<dbReference type="Gene3D" id="3.30.40.10">
    <property type="entry name" value="Zinc/RING finger domain, C3HC4 (zinc finger)"/>
    <property type="match status" value="1"/>
</dbReference>
<feature type="region of interest" description="Disordered" evidence="1">
    <location>
        <begin position="1"/>
        <end position="43"/>
    </location>
</feature>
<proteinExistence type="predicted"/>
<dbReference type="RefSeq" id="XP_004342167.1">
    <property type="nucleotide sequence ID" value="XM_004342118.1"/>
</dbReference>
<dbReference type="SMART" id="SM00504">
    <property type="entry name" value="Ubox"/>
    <property type="match status" value="1"/>
</dbReference>
<feature type="transmembrane region" description="Helical" evidence="2">
    <location>
        <begin position="224"/>
        <end position="246"/>
    </location>
</feature>
<dbReference type="EMBL" id="KB007926">
    <property type="protein sequence ID" value="ELR20057.1"/>
    <property type="molecule type" value="Genomic_DNA"/>
</dbReference>
<keyword evidence="2" id="KW-1133">Transmembrane helix</keyword>